<dbReference type="AlphaFoldDB" id="A0A7E4WA75"/>
<feature type="region of interest" description="Disordered" evidence="6">
    <location>
        <begin position="446"/>
        <end position="471"/>
    </location>
</feature>
<keyword evidence="5" id="KW-0175">Coiled coil</keyword>
<evidence type="ECO:0000313" key="9">
    <source>
        <dbReference type="WBParaSite" id="Pan_g8806.t1"/>
    </source>
</evidence>
<evidence type="ECO:0000256" key="5">
    <source>
        <dbReference type="SAM" id="Coils"/>
    </source>
</evidence>
<dbReference type="GO" id="GO:0005634">
    <property type="term" value="C:nucleus"/>
    <property type="evidence" value="ECO:0007669"/>
    <property type="project" value="UniProtKB-SubCell"/>
</dbReference>
<keyword evidence="4" id="KW-0539">Nucleus</keyword>
<dbReference type="SMART" id="SM00592">
    <property type="entry name" value="BRK"/>
    <property type="match status" value="1"/>
</dbReference>
<feature type="compositionally biased region" description="Basic residues" evidence="6">
    <location>
        <begin position="600"/>
        <end position="610"/>
    </location>
</feature>
<feature type="compositionally biased region" description="Basic and acidic residues" evidence="6">
    <location>
        <begin position="80"/>
        <end position="94"/>
    </location>
</feature>
<evidence type="ECO:0000259" key="7">
    <source>
        <dbReference type="PROSITE" id="PS51204"/>
    </source>
</evidence>
<evidence type="ECO:0000256" key="4">
    <source>
        <dbReference type="ARBA" id="ARBA00023242"/>
    </source>
</evidence>
<feature type="region of interest" description="Disordered" evidence="6">
    <location>
        <begin position="71"/>
        <end position="94"/>
    </location>
</feature>
<evidence type="ECO:0000256" key="6">
    <source>
        <dbReference type="SAM" id="MobiDB-lite"/>
    </source>
</evidence>
<reference evidence="8" key="1">
    <citation type="journal article" date="2013" name="Genetics">
        <title>The draft genome and transcriptome of Panagrellus redivivus are shaped by the harsh demands of a free-living lifestyle.</title>
        <authorList>
            <person name="Srinivasan J."/>
            <person name="Dillman A.R."/>
            <person name="Macchietto M.G."/>
            <person name="Heikkinen L."/>
            <person name="Lakso M."/>
            <person name="Fracchia K.M."/>
            <person name="Antoshechkin I."/>
            <person name="Mortazavi A."/>
            <person name="Wong G."/>
            <person name="Sternberg P.W."/>
        </authorList>
    </citation>
    <scope>NUCLEOTIDE SEQUENCE [LARGE SCALE GENOMIC DNA]</scope>
    <source>
        <strain evidence="8">MT8872</strain>
    </source>
</reference>
<feature type="coiled-coil region" evidence="5">
    <location>
        <begin position="329"/>
        <end position="356"/>
    </location>
</feature>
<dbReference type="PANTHER" id="PTHR10799">
    <property type="entry name" value="SNF2/RAD54 HELICASE FAMILY"/>
    <property type="match status" value="1"/>
</dbReference>
<keyword evidence="8" id="KW-1185">Reference proteome</keyword>
<dbReference type="InterPro" id="IPR037259">
    <property type="entry name" value="BRK_sf"/>
</dbReference>
<feature type="compositionally biased region" description="Pro residues" evidence="6">
    <location>
        <begin position="1"/>
        <end position="13"/>
    </location>
</feature>
<dbReference type="Gene3D" id="3.40.5.120">
    <property type="match status" value="1"/>
</dbReference>
<comment type="subcellular location">
    <subcellularLocation>
        <location evidence="1">Nucleus</location>
    </subcellularLocation>
</comment>
<feature type="region of interest" description="Disordered" evidence="6">
    <location>
        <begin position="1"/>
        <end position="28"/>
    </location>
</feature>
<feature type="domain" description="HSA" evidence="7">
    <location>
        <begin position="281"/>
        <end position="353"/>
    </location>
</feature>
<dbReference type="PROSITE" id="PS51204">
    <property type="entry name" value="HSA"/>
    <property type="match status" value="1"/>
</dbReference>
<proteinExistence type="predicted"/>
<dbReference type="Proteomes" id="UP000492821">
    <property type="component" value="Unassembled WGS sequence"/>
</dbReference>
<dbReference type="WBParaSite" id="Pan_g8806.t1">
    <property type="protein sequence ID" value="Pan_g8806.t1"/>
    <property type="gene ID" value="Pan_g8806"/>
</dbReference>
<accession>A0A7E4WA75</accession>
<protein>
    <submittedName>
        <fullName evidence="9">HSA domain-containing protein</fullName>
    </submittedName>
</protein>
<evidence type="ECO:0000313" key="8">
    <source>
        <dbReference type="Proteomes" id="UP000492821"/>
    </source>
</evidence>
<evidence type="ECO:0000256" key="1">
    <source>
        <dbReference type="ARBA" id="ARBA00004123"/>
    </source>
</evidence>
<keyword evidence="2" id="KW-0805">Transcription regulation</keyword>
<dbReference type="InterPro" id="IPR006576">
    <property type="entry name" value="BRK_domain"/>
</dbReference>
<dbReference type="Pfam" id="PF07533">
    <property type="entry name" value="BRK"/>
    <property type="match status" value="1"/>
</dbReference>
<feature type="region of interest" description="Disordered" evidence="6">
    <location>
        <begin position="600"/>
        <end position="629"/>
    </location>
</feature>
<evidence type="ECO:0000256" key="2">
    <source>
        <dbReference type="ARBA" id="ARBA00023015"/>
    </source>
</evidence>
<dbReference type="Gene3D" id="1.20.5.170">
    <property type="match status" value="1"/>
</dbReference>
<keyword evidence="3" id="KW-0804">Transcription</keyword>
<feature type="compositionally biased region" description="Polar residues" evidence="6">
    <location>
        <begin position="611"/>
        <end position="620"/>
    </location>
</feature>
<dbReference type="SMART" id="SM00573">
    <property type="entry name" value="HSA"/>
    <property type="match status" value="1"/>
</dbReference>
<evidence type="ECO:0000256" key="3">
    <source>
        <dbReference type="ARBA" id="ARBA00023163"/>
    </source>
</evidence>
<dbReference type="FunFam" id="1.20.5.170:FF:000008">
    <property type="entry name" value="probable global transcription activator SNF2L2 isoform X1"/>
    <property type="match status" value="1"/>
</dbReference>
<sequence length="629" mass="72810">METPPAPPAPMTVPTPSLNSESAPTFNPKLLPSQEVHIAKLQNTITAMEEQNMTSDPRYKSLTELKERILNNAGTPTADNGRENEKENKEKKGMDSRLINQFKAQLAAFRHARNNSNIPADLLSDATTQLPIKKPANGIPMPFEIPGEADGEKIPYDLAKLHQMMLVKSYELAQEHSPPTSIDPKTISKERQTRINSRIVYRIKELSELSYDLPQKMRTRAEIELRGLRLINIQAAVRRNVLHALKTGATVEQSLNANAYRRDKKHNVREARGTDHLETQQRMEQERRRRQRHMEFLQQTIQASKDFREFHRNNAARLQRVRKAVATFHANSERERKKNEQKNEQLRMQKLMQEDEEGYRQLLDEKKDKRLVYLLQQTDEYVESLTGLVRQHQKTEKTRKKRERQEARVAAGIVVRNCVTGEVLKPEESPSADELETWLETHPGFEVVSRDAASDSDSDDERVEVKKPELEPDEALDDLDEETRIKRIIEKARNEEDEYDQRTRKQMESYYATAHKIKEKVVKQHSTMGGGDPNLQLKPYQIKGLEWMVSLYNNNLNDSLADYLFDGSEEDQWPVSHHRAAVYHFQLVPRTRQMGPQCRHHRLQGHKRHSSTVGHSSQEGHIQRVANDL</sequence>
<reference evidence="9" key="2">
    <citation type="submission" date="2020-10" db="UniProtKB">
        <authorList>
            <consortium name="WormBaseParasite"/>
        </authorList>
    </citation>
    <scope>IDENTIFICATION</scope>
</reference>
<dbReference type="Pfam" id="PF07529">
    <property type="entry name" value="HSA"/>
    <property type="match status" value="1"/>
</dbReference>
<dbReference type="SUPFAM" id="SSF160481">
    <property type="entry name" value="BRK domain-like"/>
    <property type="match status" value="1"/>
</dbReference>
<dbReference type="InterPro" id="IPR014012">
    <property type="entry name" value="HSA_dom"/>
</dbReference>
<organism evidence="8 9">
    <name type="scientific">Panagrellus redivivus</name>
    <name type="common">Microworm</name>
    <dbReference type="NCBI Taxonomy" id="6233"/>
    <lineage>
        <taxon>Eukaryota</taxon>
        <taxon>Metazoa</taxon>
        <taxon>Ecdysozoa</taxon>
        <taxon>Nematoda</taxon>
        <taxon>Chromadorea</taxon>
        <taxon>Rhabditida</taxon>
        <taxon>Tylenchina</taxon>
        <taxon>Panagrolaimomorpha</taxon>
        <taxon>Panagrolaimoidea</taxon>
        <taxon>Panagrolaimidae</taxon>
        <taxon>Panagrellus</taxon>
    </lineage>
</organism>
<name>A0A7E4WA75_PANRE</name>